<dbReference type="PANTHER" id="PTHR37466">
    <property type="entry name" value="SLR1628 PROTEIN"/>
    <property type="match status" value="1"/>
</dbReference>
<dbReference type="Gene3D" id="3.30.56.110">
    <property type="entry name" value="Protein of unknown function DUF2237"/>
    <property type="match status" value="1"/>
</dbReference>
<evidence type="ECO:0000313" key="2">
    <source>
        <dbReference type="Proteomes" id="UP000281975"/>
    </source>
</evidence>
<sequence>MPSDQARNVLGEPLEDCCHDPVTGFYRDGFCHTGNEDLGEHVVCAVMTEDFLNYSKSQGNDLTTARPEFGFAGLGPGDVWCLCLQRWSEAFRAGVAPPVRLEATHEKALERVPMETLRRYAR</sequence>
<name>A0A420WT59_9GAMM</name>
<gene>
    <name evidence="1" type="ORF">C7446_2874</name>
</gene>
<proteinExistence type="predicted"/>
<dbReference type="Pfam" id="PF09996">
    <property type="entry name" value="DUF2237"/>
    <property type="match status" value="1"/>
</dbReference>
<dbReference type="Proteomes" id="UP000281975">
    <property type="component" value="Unassembled WGS sequence"/>
</dbReference>
<dbReference type="AlphaFoldDB" id="A0A420WT59"/>
<dbReference type="PANTHER" id="PTHR37466:SF1">
    <property type="entry name" value="SLR1628 PROTEIN"/>
    <property type="match status" value="1"/>
</dbReference>
<dbReference type="InterPro" id="IPR018714">
    <property type="entry name" value="DUF2237"/>
</dbReference>
<dbReference type="RefSeq" id="WP_121173785.1">
    <property type="nucleotide sequence ID" value="NZ_RBIN01000009.1"/>
</dbReference>
<accession>A0A420WT59</accession>
<evidence type="ECO:0000313" key="1">
    <source>
        <dbReference type="EMBL" id="RKQ96282.1"/>
    </source>
</evidence>
<dbReference type="EMBL" id="RBIN01000009">
    <property type="protein sequence ID" value="RKQ96282.1"/>
    <property type="molecule type" value="Genomic_DNA"/>
</dbReference>
<dbReference type="OrthoDB" id="9792525at2"/>
<reference evidence="1 2" key="1">
    <citation type="submission" date="2018-10" db="EMBL/GenBank/DDBJ databases">
        <title>Genomic Encyclopedia of Type Strains, Phase IV (KMG-IV): sequencing the most valuable type-strain genomes for metagenomic binning, comparative biology and taxonomic classification.</title>
        <authorList>
            <person name="Goeker M."/>
        </authorList>
    </citation>
    <scope>NUCLEOTIDE SEQUENCE [LARGE SCALE GENOMIC DNA]</scope>
    <source>
        <strain evidence="1 2">DSM 23229</strain>
    </source>
</reference>
<evidence type="ECO:0008006" key="3">
    <source>
        <dbReference type="Google" id="ProtNLM"/>
    </source>
</evidence>
<keyword evidence="2" id="KW-1185">Reference proteome</keyword>
<protein>
    <recommendedName>
        <fullName evidence="3">DUF2237 domain-containing protein</fullName>
    </recommendedName>
</protein>
<organism evidence="1 2">
    <name type="scientific">Kushneria sinocarnis</name>
    <dbReference type="NCBI Taxonomy" id="595502"/>
    <lineage>
        <taxon>Bacteria</taxon>
        <taxon>Pseudomonadati</taxon>
        <taxon>Pseudomonadota</taxon>
        <taxon>Gammaproteobacteria</taxon>
        <taxon>Oceanospirillales</taxon>
        <taxon>Halomonadaceae</taxon>
        <taxon>Kushneria</taxon>
    </lineage>
</organism>
<comment type="caution">
    <text evidence="1">The sequence shown here is derived from an EMBL/GenBank/DDBJ whole genome shotgun (WGS) entry which is preliminary data.</text>
</comment>